<evidence type="ECO:0000313" key="3">
    <source>
        <dbReference type="Proteomes" id="UP000663880"/>
    </source>
</evidence>
<comment type="caution">
    <text evidence="2">The sequence shown here is derived from an EMBL/GenBank/DDBJ whole genome shotgun (WGS) entry which is preliminary data.</text>
</comment>
<keyword evidence="3" id="KW-1185">Reference proteome</keyword>
<dbReference type="OrthoDB" id="7453818at2759"/>
<dbReference type="AlphaFoldDB" id="A0A821UFX5"/>
<organism evidence="2 3">
    <name type="scientific">Pieris macdunnoughi</name>
    <dbReference type="NCBI Taxonomy" id="345717"/>
    <lineage>
        <taxon>Eukaryota</taxon>
        <taxon>Metazoa</taxon>
        <taxon>Ecdysozoa</taxon>
        <taxon>Arthropoda</taxon>
        <taxon>Hexapoda</taxon>
        <taxon>Insecta</taxon>
        <taxon>Pterygota</taxon>
        <taxon>Neoptera</taxon>
        <taxon>Endopterygota</taxon>
        <taxon>Lepidoptera</taxon>
        <taxon>Glossata</taxon>
        <taxon>Ditrysia</taxon>
        <taxon>Papilionoidea</taxon>
        <taxon>Pieridae</taxon>
        <taxon>Pierinae</taxon>
        <taxon>Pieris</taxon>
    </lineage>
</organism>
<dbReference type="Proteomes" id="UP000663880">
    <property type="component" value="Unassembled WGS sequence"/>
</dbReference>
<protein>
    <submittedName>
        <fullName evidence="2">Uncharacterized protein</fullName>
    </submittedName>
</protein>
<feature type="region of interest" description="Disordered" evidence="1">
    <location>
        <begin position="45"/>
        <end position="86"/>
    </location>
</feature>
<reference evidence="2" key="1">
    <citation type="submission" date="2021-02" db="EMBL/GenBank/DDBJ databases">
        <authorList>
            <person name="Steward A R."/>
        </authorList>
    </citation>
    <scope>NUCLEOTIDE SEQUENCE</scope>
</reference>
<name>A0A821UFX5_9NEOP</name>
<accession>A0A821UFX5</accession>
<evidence type="ECO:0000313" key="2">
    <source>
        <dbReference type="EMBL" id="CAF4889591.1"/>
    </source>
</evidence>
<proteinExistence type="predicted"/>
<sequence length="86" mass="10018">MSDYLNKRGKELVALALTDSNSQQKLDNQNYRSVLEAQRDLFESNTEHVQLDDQRDAEGDILNKSRSSECTKEVRQERKESSRKQD</sequence>
<gene>
    <name evidence="2" type="ORF">PMACD_LOCUS10338</name>
</gene>
<evidence type="ECO:0000256" key="1">
    <source>
        <dbReference type="SAM" id="MobiDB-lite"/>
    </source>
</evidence>
<dbReference type="EMBL" id="CAJOBZ010000031">
    <property type="protein sequence ID" value="CAF4889591.1"/>
    <property type="molecule type" value="Genomic_DNA"/>
</dbReference>